<dbReference type="Gene3D" id="1.20.950.20">
    <property type="entry name" value="Transmembrane di-heme cytochromes, Chain C"/>
    <property type="match status" value="1"/>
</dbReference>
<dbReference type="InterPro" id="IPR023234">
    <property type="entry name" value="NarG-like_domain"/>
</dbReference>
<protein>
    <submittedName>
        <fullName evidence="15">Respiratory nitrate reductase subunit gamma</fullName>
    </submittedName>
</protein>
<dbReference type="Proteomes" id="UP000185622">
    <property type="component" value="Plasmid unnamed1"/>
</dbReference>
<evidence type="ECO:0000256" key="2">
    <source>
        <dbReference type="ARBA" id="ARBA00022448"/>
    </source>
</evidence>
<dbReference type="InterPro" id="IPR036197">
    <property type="entry name" value="NarG-like_sf"/>
</dbReference>
<proteinExistence type="predicted"/>
<feature type="transmembrane region" description="Helical" evidence="13">
    <location>
        <begin position="125"/>
        <end position="151"/>
    </location>
</feature>
<evidence type="ECO:0000256" key="9">
    <source>
        <dbReference type="ARBA" id="ARBA00023002"/>
    </source>
</evidence>
<sequence>MTEAQMNTFFFGIYPYIALSVMFLGSIARYERDPFTWKTSSSQMLRRRHFVIASILFHVGVLVIFAGHLVGLLTPIWVFDMLHVSHGAKQILAMVAGGIAGVMALIGGGMLMYRRWTDPRIRLTSSFADIGILALLLVQLLLGLGTVPVSWQHADGHEMVKFMTWVQMIWTFQPGAADYVAGAALVFKLHIVLGLTIFLLVPFTRLVHIASGIFAPLRYLLLRPGYQIVRSRRASALPERDATVVKKLRIVAAKQPSAAE</sequence>
<keyword evidence="12 13" id="KW-0472">Membrane</keyword>
<dbReference type="NCBIfam" id="TIGR00351">
    <property type="entry name" value="narI"/>
    <property type="match status" value="1"/>
</dbReference>
<evidence type="ECO:0000256" key="1">
    <source>
        <dbReference type="ARBA" id="ARBA00004651"/>
    </source>
</evidence>
<evidence type="ECO:0000256" key="10">
    <source>
        <dbReference type="ARBA" id="ARBA00023004"/>
    </source>
</evidence>
<keyword evidence="5 13" id="KW-0812">Transmembrane</keyword>
<geneLocation type="plasmid" evidence="15 16">
    <name>unnamed1</name>
</geneLocation>
<evidence type="ECO:0000256" key="12">
    <source>
        <dbReference type="ARBA" id="ARBA00023136"/>
    </source>
</evidence>
<gene>
    <name evidence="15" type="ORF">BMG03_19045</name>
</gene>
<dbReference type="PANTHER" id="PTHR30598">
    <property type="entry name" value="NITRATE REDUCTASE PRIVATE CHAPERONE, REDOX ENZYME MATURATION PROTEIN REMP FAMILY"/>
    <property type="match status" value="1"/>
</dbReference>
<evidence type="ECO:0000256" key="6">
    <source>
        <dbReference type="ARBA" id="ARBA00022723"/>
    </source>
</evidence>
<dbReference type="InterPro" id="IPR003816">
    <property type="entry name" value="Nitrate_red_gam"/>
</dbReference>
<keyword evidence="8 13" id="KW-1133">Transmembrane helix</keyword>
<evidence type="ECO:0000259" key="14">
    <source>
        <dbReference type="Pfam" id="PF02665"/>
    </source>
</evidence>
<feature type="domain" description="NarG-like" evidence="14">
    <location>
        <begin position="7"/>
        <end position="232"/>
    </location>
</feature>
<keyword evidence="7" id="KW-0249">Electron transport</keyword>
<feature type="transmembrane region" description="Helical" evidence="13">
    <location>
        <begin position="12"/>
        <end position="30"/>
    </location>
</feature>
<evidence type="ECO:0000256" key="4">
    <source>
        <dbReference type="ARBA" id="ARBA00022617"/>
    </source>
</evidence>
<reference evidence="15 16" key="1">
    <citation type="submission" date="2017-01" db="EMBL/GenBank/DDBJ databases">
        <title>The complete genome sequence of a sulfur-oxidizing marine bacterium Thioclava sp. 25B10_4T.</title>
        <authorList>
            <person name="Liu Y."/>
            <person name="Lai Q."/>
            <person name="Shao Z."/>
        </authorList>
    </citation>
    <scope>NUCLEOTIDE SEQUENCE [LARGE SCALE GENOMIC DNA]</scope>
    <source>
        <strain evidence="15 16">25B10_4</strain>
        <plasmid evidence="15 16">unnamed1</plasmid>
    </source>
</reference>
<feature type="transmembrane region" description="Helical" evidence="13">
    <location>
        <begin position="50"/>
        <end position="79"/>
    </location>
</feature>
<dbReference type="SUPFAM" id="SSF103501">
    <property type="entry name" value="Respiratory nitrate reductase 1 gamma chain"/>
    <property type="match status" value="1"/>
</dbReference>
<keyword evidence="16" id="KW-1185">Reference proteome</keyword>
<keyword evidence="9" id="KW-0560">Oxidoreductase</keyword>
<keyword evidence="10" id="KW-0408">Iron</keyword>
<dbReference type="Pfam" id="PF02665">
    <property type="entry name" value="Nitrate_red_gam"/>
    <property type="match status" value="1"/>
</dbReference>
<keyword evidence="2" id="KW-0813">Transport</keyword>
<comment type="subcellular location">
    <subcellularLocation>
        <location evidence="1">Cell membrane</location>
        <topology evidence="1">Multi-pass membrane protein</topology>
    </subcellularLocation>
</comment>
<keyword evidence="3" id="KW-1003">Cell membrane</keyword>
<accession>A0ABN4XFF9</accession>
<dbReference type="PANTHER" id="PTHR30598:SF3">
    <property type="entry name" value="RESPIRATORY NITRATE REDUCTASE 1 GAMMA CHAIN"/>
    <property type="match status" value="1"/>
</dbReference>
<organism evidence="15 16">
    <name type="scientific">Thioclava nitratireducens</name>
    <dbReference type="NCBI Taxonomy" id="1915078"/>
    <lineage>
        <taxon>Bacteria</taxon>
        <taxon>Pseudomonadati</taxon>
        <taxon>Pseudomonadota</taxon>
        <taxon>Alphaproteobacteria</taxon>
        <taxon>Rhodobacterales</taxon>
        <taxon>Paracoccaceae</taxon>
        <taxon>Thioclava</taxon>
    </lineage>
</organism>
<keyword evidence="15" id="KW-0614">Plasmid</keyword>
<evidence type="ECO:0000256" key="11">
    <source>
        <dbReference type="ARBA" id="ARBA00023063"/>
    </source>
</evidence>
<evidence type="ECO:0000256" key="13">
    <source>
        <dbReference type="SAM" id="Phobius"/>
    </source>
</evidence>
<evidence type="ECO:0000256" key="8">
    <source>
        <dbReference type="ARBA" id="ARBA00022989"/>
    </source>
</evidence>
<keyword evidence="4" id="KW-0349">Heme</keyword>
<name>A0ABN4XFF9_9RHOB</name>
<dbReference type="EMBL" id="CP019438">
    <property type="protein sequence ID" value="AQS50025.1"/>
    <property type="molecule type" value="Genomic_DNA"/>
</dbReference>
<evidence type="ECO:0000313" key="15">
    <source>
        <dbReference type="EMBL" id="AQS50025.1"/>
    </source>
</evidence>
<evidence type="ECO:0000256" key="5">
    <source>
        <dbReference type="ARBA" id="ARBA00022692"/>
    </source>
</evidence>
<keyword evidence="11" id="KW-0534">Nitrate assimilation</keyword>
<dbReference type="InterPro" id="IPR051936">
    <property type="entry name" value="Heme-iron_electron_transfer"/>
</dbReference>
<evidence type="ECO:0000256" key="7">
    <source>
        <dbReference type="ARBA" id="ARBA00022982"/>
    </source>
</evidence>
<feature type="transmembrane region" description="Helical" evidence="13">
    <location>
        <begin position="91"/>
        <end position="113"/>
    </location>
</feature>
<keyword evidence="6" id="KW-0479">Metal-binding</keyword>
<feature type="transmembrane region" description="Helical" evidence="13">
    <location>
        <begin position="179"/>
        <end position="201"/>
    </location>
</feature>
<evidence type="ECO:0000256" key="3">
    <source>
        <dbReference type="ARBA" id="ARBA00022475"/>
    </source>
</evidence>
<evidence type="ECO:0000313" key="16">
    <source>
        <dbReference type="Proteomes" id="UP000185622"/>
    </source>
</evidence>